<evidence type="ECO:0000313" key="3">
    <source>
        <dbReference type="EMBL" id="MDY2586024.1"/>
    </source>
</evidence>
<accession>A0ABU5EJ47</accession>
<comment type="caution">
    <text evidence="3">The sequence shown here is derived from an EMBL/GenBank/DDBJ whole genome shotgun (WGS) entry which is preliminary data.</text>
</comment>
<keyword evidence="2" id="KW-1133">Transmembrane helix</keyword>
<keyword evidence="2" id="KW-0812">Transmembrane</keyword>
<evidence type="ECO:0008006" key="5">
    <source>
        <dbReference type="Google" id="ProtNLM"/>
    </source>
</evidence>
<proteinExistence type="predicted"/>
<evidence type="ECO:0000256" key="1">
    <source>
        <dbReference type="SAM" id="Coils"/>
    </source>
</evidence>
<dbReference type="RefSeq" id="WP_320554399.1">
    <property type="nucleotide sequence ID" value="NZ_JAXDAE010000001.1"/>
</dbReference>
<reference evidence="3 4" key="1">
    <citation type="submission" date="2023-11" db="EMBL/GenBank/DDBJ databases">
        <title>Winogradskyella pelagius sp. nov., isolated from coastal sediment.</title>
        <authorList>
            <person name="Li F."/>
        </authorList>
    </citation>
    <scope>NUCLEOTIDE SEQUENCE [LARGE SCALE GENOMIC DNA]</scope>
    <source>
        <strain evidence="3 4">KCTC 23502</strain>
    </source>
</reference>
<evidence type="ECO:0000256" key="2">
    <source>
        <dbReference type="SAM" id="Phobius"/>
    </source>
</evidence>
<dbReference type="EMBL" id="JAXDAE010000001">
    <property type="protein sequence ID" value="MDY2586024.1"/>
    <property type="molecule type" value="Genomic_DNA"/>
</dbReference>
<feature type="coiled-coil region" evidence="1">
    <location>
        <begin position="61"/>
        <end position="130"/>
    </location>
</feature>
<keyword evidence="1" id="KW-0175">Coiled coil</keyword>
<feature type="transmembrane region" description="Helical" evidence="2">
    <location>
        <begin position="146"/>
        <end position="164"/>
    </location>
</feature>
<organism evidence="3 4">
    <name type="scientific">Winogradskyella aquimaris</name>
    <dbReference type="NCBI Taxonomy" id="864074"/>
    <lineage>
        <taxon>Bacteria</taxon>
        <taxon>Pseudomonadati</taxon>
        <taxon>Bacteroidota</taxon>
        <taxon>Flavobacteriia</taxon>
        <taxon>Flavobacteriales</taxon>
        <taxon>Flavobacteriaceae</taxon>
        <taxon>Winogradskyella</taxon>
    </lineage>
</organism>
<gene>
    <name evidence="3" type="ORF">SNF14_01625</name>
</gene>
<protein>
    <recommendedName>
        <fullName evidence="5">Ribbon-helix-helix protein, copG family</fullName>
    </recommendedName>
</protein>
<name>A0ABU5EJ47_9FLAO</name>
<keyword evidence="2" id="KW-0472">Membrane</keyword>
<keyword evidence="4" id="KW-1185">Reference proteome</keyword>
<sequence>MENTTSRTKNVTLSFKTTTEEKTALQQIAIEKQISRSELISSLVHAYKHSYDFIGKSSPREEELKLELEKTKKENRRLKLSIENATHRIEMEEKANRKYAKEQMKTNKTIFDLQEELKTSNSEISRLMETLNANQPIEKENDDFNLLYGSLGSLIISGLALFFAPKLFND</sequence>
<evidence type="ECO:0000313" key="4">
    <source>
        <dbReference type="Proteomes" id="UP001285855"/>
    </source>
</evidence>
<dbReference type="Proteomes" id="UP001285855">
    <property type="component" value="Unassembled WGS sequence"/>
</dbReference>